<dbReference type="Pfam" id="PF01494">
    <property type="entry name" value="FAD_binding_3"/>
    <property type="match status" value="1"/>
</dbReference>
<dbReference type="InterPro" id="IPR001155">
    <property type="entry name" value="OxRdtase_FMN_N"/>
</dbReference>
<dbReference type="RefSeq" id="WP_147584068.1">
    <property type="nucleotide sequence ID" value="NZ_CP042831.1"/>
</dbReference>
<dbReference type="Proteomes" id="UP000321222">
    <property type="component" value="Chromosome"/>
</dbReference>
<dbReference type="OrthoDB" id="9772736at2"/>
<evidence type="ECO:0000259" key="1">
    <source>
        <dbReference type="Pfam" id="PF00724"/>
    </source>
</evidence>
<evidence type="ECO:0000313" key="4">
    <source>
        <dbReference type="Proteomes" id="UP000321222"/>
    </source>
</evidence>
<name>A0A5B9FWN2_9FLAO</name>
<keyword evidence="4" id="KW-1185">Reference proteome</keyword>
<dbReference type="PANTHER" id="PTHR43303">
    <property type="entry name" value="NADPH DEHYDROGENASE C23G7.10C-RELATED"/>
    <property type="match status" value="1"/>
</dbReference>
<dbReference type="InterPro" id="IPR002938">
    <property type="entry name" value="FAD-bd"/>
</dbReference>
<dbReference type="Gene3D" id="3.20.20.70">
    <property type="entry name" value="Aldolase class I"/>
    <property type="match status" value="1"/>
</dbReference>
<evidence type="ECO:0000259" key="2">
    <source>
        <dbReference type="Pfam" id="PF01494"/>
    </source>
</evidence>
<dbReference type="InterPro" id="IPR036188">
    <property type="entry name" value="FAD/NAD-bd_sf"/>
</dbReference>
<dbReference type="Gene3D" id="3.30.9.20">
    <property type="match status" value="1"/>
</dbReference>
<feature type="domain" description="NADH:flavin oxidoreductase/NADH oxidase N-terminal" evidence="1">
    <location>
        <begin position="389"/>
        <end position="719"/>
    </location>
</feature>
<dbReference type="GO" id="GO:0010181">
    <property type="term" value="F:FMN binding"/>
    <property type="evidence" value="ECO:0007669"/>
    <property type="project" value="InterPro"/>
</dbReference>
<gene>
    <name evidence="3" type="ORF">FUA48_13805</name>
</gene>
<dbReference type="InterPro" id="IPR013785">
    <property type="entry name" value="Aldolase_TIM"/>
</dbReference>
<reference evidence="3 4" key="1">
    <citation type="submission" date="2019-08" db="EMBL/GenBank/DDBJ databases">
        <title>Flavobacterium alkalisoli sp. nov., isolated from rhizosphere soil of Suaeda salsa.</title>
        <authorList>
            <person name="Sun J.-Q."/>
            <person name="Xu L."/>
        </authorList>
    </citation>
    <scope>NUCLEOTIDE SEQUENCE [LARGE SCALE GENOMIC DNA]</scope>
    <source>
        <strain evidence="3 4">XS-5</strain>
    </source>
</reference>
<feature type="domain" description="FAD-binding" evidence="2">
    <location>
        <begin position="109"/>
        <end position="316"/>
    </location>
</feature>
<dbReference type="Pfam" id="PF00724">
    <property type="entry name" value="Oxidored_FMN"/>
    <property type="match status" value="1"/>
</dbReference>
<proteinExistence type="predicted"/>
<dbReference type="GO" id="GO:0050661">
    <property type="term" value="F:NADP binding"/>
    <property type="evidence" value="ECO:0007669"/>
    <property type="project" value="InterPro"/>
</dbReference>
<dbReference type="EMBL" id="CP042831">
    <property type="protein sequence ID" value="QEE50611.1"/>
    <property type="molecule type" value="Genomic_DNA"/>
</dbReference>
<dbReference type="CDD" id="cd02932">
    <property type="entry name" value="OYE_YqiM_FMN"/>
    <property type="match status" value="1"/>
</dbReference>
<dbReference type="Gene3D" id="3.50.50.60">
    <property type="entry name" value="FAD/NAD(P)-binding domain"/>
    <property type="match status" value="1"/>
</dbReference>
<dbReference type="SUPFAM" id="SSF51905">
    <property type="entry name" value="FAD/NAD(P)-binding domain"/>
    <property type="match status" value="1"/>
</dbReference>
<sequence length="770" mass="86859">MKITVIGGGPGGLYFSILTKKAIPDCDITVYERNKADDSFGFGVVFSDETLSEFLTRDPQSYDLIRSRFAYWDELDVARNGEKVRITGNGFCGCSRKTLLQLLQQRCREEGVKLNFEANVDDVSQFSDSDIIVAADGINSSIRDKFAAEFGTEVKMQNNRFVWLGSTRPLDAFTYFFRETPHGTFVAHTYQYEEGMSTWIFETTDETWQKAGFSVTDEQDTIAKISEIFKEELDGHSLISNRSHWRQFPAVTNKNWSKDNIVLLGDAKATAHYSIGSGTKLAMECAIALADSVIKYRTDTKVVFENYEKLRRNRVEVIQHAANVSLEWFENMDRHIKHDFMQFAFSVMTRAKKVTFENLALRDSSFTQKVLEEFNTRTENENLKTSAAFTPFRLRKMKLDNRIVMSPMEQYSAMDGLVNDWHLMHYGSRAVGGIGLILTEATAISPTGRVTLGCPGIWSEEQVAAWERITDFVHLNSTSKIGMQIGHSGRKGAVKFPWEGNNEPLENAWGLMSASPIPFNNKMEMPEEMTQEDMDIITSEFVTAVQNADKAGFDMIELQAHHGFLLASFLSPLTNTRTDEFGGSIENRLKFPIRVFREMRAAFNPNKPMSVRISACDWAENGITENDVVKIAEAFKEAGADIINVSTGLTVENQKPAVGRMWQTPFSDMVRNEVNVPTITAGYIQDIDQINTILLNGRADLVALGKTLLLDPSFVRNAQAYEQHKADNLDGLGIPKPYSFATSHLYPYRAGERKMMEGMKKALKPLTHKK</sequence>
<dbReference type="GO" id="GO:0003959">
    <property type="term" value="F:NADPH dehydrogenase activity"/>
    <property type="evidence" value="ECO:0007669"/>
    <property type="project" value="InterPro"/>
</dbReference>
<dbReference type="SUPFAM" id="SSF51395">
    <property type="entry name" value="FMN-linked oxidoreductases"/>
    <property type="match status" value="1"/>
</dbReference>
<protein>
    <submittedName>
        <fullName evidence="3">Bifunctional salicylyl-CoA 5-hydroxylase/oxidoreductase</fullName>
    </submittedName>
</protein>
<organism evidence="3 4">
    <name type="scientific">Flavobacterium alkalisoli</name>
    <dbReference type="NCBI Taxonomy" id="2602769"/>
    <lineage>
        <taxon>Bacteria</taxon>
        <taxon>Pseudomonadati</taxon>
        <taxon>Bacteroidota</taxon>
        <taxon>Flavobacteriia</taxon>
        <taxon>Flavobacteriales</taxon>
        <taxon>Flavobacteriaceae</taxon>
        <taxon>Flavobacterium</taxon>
    </lineage>
</organism>
<dbReference type="GO" id="GO:0071949">
    <property type="term" value="F:FAD binding"/>
    <property type="evidence" value="ECO:0007669"/>
    <property type="project" value="InterPro"/>
</dbReference>
<accession>A0A5B9FWN2</accession>
<dbReference type="InterPro" id="IPR044152">
    <property type="entry name" value="YqjM-like"/>
</dbReference>
<dbReference type="PANTHER" id="PTHR43303:SF3">
    <property type="entry name" value="BLR3436 PROTEIN"/>
    <property type="match status" value="1"/>
</dbReference>
<dbReference type="KEGG" id="fak:FUA48_13805"/>
<evidence type="ECO:0000313" key="3">
    <source>
        <dbReference type="EMBL" id="QEE50611.1"/>
    </source>
</evidence>
<dbReference type="AlphaFoldDB" id="A0A5B9FWN2"/>